<dbReference type="PROSITE" id="PS00109">
    <property type="entry name" value="PROTEIN_KINASE_TYR"/>
    <property type="match status" value="1"/>
</dbReference>
<dbReference type="InterPro" id="IPR000719">
    <property type="entry name" value="Prot_kinase_dom"/>
</dbReference>
<dbReference type="Pfam" id="PF00757">
    <property type="entry name" value="Furin-like"/>
    <property type="match status" value="1"/>
</dbReference>
<dbReference type="Gene3D" id="3.30.200.20">
    <property type="entry name" value="Phosphorylase Kinase, domain 1"/>
    <property type="match status" value="1"/>
</dbReference>
<dbReference type="FunFam" id="2.10.220.10:FF:000001">
    <property type="entry name" value="Receptor protein-tyrosine kinase"/>
    <property type="match status" value="1"/>
</dbReference>
<keyword evidence="6 22" id="KW-0808">Transferase</keyword>
<comment type="catalytic activity">
    <reaction evidence="21">
        <text>L-tyrosyl-[protein] + ATP = O-phospho-L-tyrosyl-[protein] + ADP + H(+)</text>
        <dbReference type="Rhea" id="RHEA:10596"/>
        <dbReference type="Rhea" id="RHEA-COMP:10136"/>
        <dbReference type="Rhea" id="RHEA-COMP:20101"/>
        <dbReference type="ChEBI" id="CHEBI:15378"/>
        <dbReference type="ChEBI" id="CHEBI:30616"/>
        <dbReference type="ChEBI" id="CHEBI:46858"/>
        <dbReference type="ChEBI" id="CHEBI:61978"/>
        <dbReference type="ChEBI" id="CHEBI:456216"/>
        <dbReference type="EC" id="2.7.10.1"/>
    </reaction>
</comment>
<dbReference type="SMART" id="SM00219">
    <property type="entry name" value="TyrKc"/>
    <property type="match status" value="1"/>
</dbReference>
<keyword evidence="14 27" id="KW-1133">Transmembrane helix</keyword>
<feature type="region of interest" description="Disordered" evidence="26">
    <location>
        <begin position="1102"/>
        <end position="1125"/>
    </location>
</feature>
<evidence type="ECO:0000256" key="18">
    <source>
        <dbReference type="ARBA" id="ARBA00023170"/>
    </source>
</evidence>
<keyword evidence="11 22" id="KW-0418">Kinase</keyword>
<evidence type="ECO:0000256" key="5">
    <source>
        <dbReference type="ARBA" id="ARBA00022553"/>
    </source>
</evidence>
<dbReference type="Proteomes" id="UP000694523">
    <property type="component" value="Unplaced"/>
</dbReference>
<dbReference type="InterPro" id="IPR008266">
    <property type="entry name" value="Tyr_kinase_AS"/>
</dbReference>
<dbReference type="InterPro" id="IPR000494">
    <property type="entry name" value="Rcpt_L-dom"/>
</dbReference>
<evidence type="ECO:0000256" key="7">
    <source>
        <dbReference type="ARBA" id="ARBA00022692"/>
    </source>
</evidence>
<dbReference type="GO" id="GO:0009966">
    <property type="term" value="P:regulation of signal transduction"/>
    <property type="evidence" value="ECO:0007669"/>
    <property type="project" value="UniProtKB-ARBA"/>
</dbReference>
<organism evidence="29 30">
    <name type="scientific">Neogobius melanostomus</name>
    <name type="common">round goby</name>
    <dbReference type="NCBI Taxonomy" id="47308"/>
    <lineage>
        <taxon>Eukaryota</taxon>
        <taxon>Metazoa</taxon>
        <taxon>Chordata</taxon>
        <taxon>Craniata</taxon>
        <taxon>Vertebrata</taxon>
        <taxon>Euteleostomi</taxon>
        <taxon>Actinopterygii</taxon>
        <taxon>Neopterygii</taxon>
        <taxon>Teleostei</taxon>
        <taxon>Neoteleostei</taxon>
        <taxon>Acanthomorphata</taxon>
        <taxon>Gobiaria</taxon>
        <taxon>Gobiiformes</taxon>
        <taxon>Gobioidei</taxon>
        <taxon>Gobiidae</taxon>
        <taxon>Benthophilinae</taxon>
        <taxon>Neogobiini</taxon>
        <taxon>Neogobius</taxon>
    </lineage>
</organism>
<evidence type="ECO:0000256" key="21">
    <source>
        <dbReference type="ARBA" id="ARBA00051243"/>
    </source>
</evidence>
<dbReference type="FunFam" id="3.80.20.20:FF:000003">
    <property type="entry name" value="Receptor protein-tyrosine kinase"/>
    <property type="match status" value="1"/>
</dbReference>
<dbReference type="Pfam" id="PF07714">
    <property type="entry name" value="PK_Tyr_Ser-Thr"/>
    <property type="match status" value="1"/>
</dbReference>
<dbReference type="GO" id="GO:0004714">
    <property type="term" value="F:transmembrane receptor protein tyrosine kinase activity"/>
    <property type="evidence" value="ECO:0007669"/>
    <property type="project" value="UniProtKB-EC"/>
</dbReference>
<evidence type="ECO:0000256" key="27">
    <source>
        <dbReference type="SAM" id="Phobius"/>
    </source>
</evidence>
<evidence type="ECO:0000313" key="29">
    <source>
        <dbReference type="Ensembl" id="ENSNMLP00000037357.1"/>
    </source>
</evidence>
<evidence type="ECO:0000256" key="24">
    <source>
        <dbReference type="PIRSR" id="PIRSR000619-2"/>
    </source>
</evidence>
<keyword evidence="15 22" id="KW-0472">Membrane</keyword>
<dbReference type="GO" id="GO:0038130">
    <property type="term" value="P:ERBB4 signaling pathway"/>
    <property type="evidence" value="ECO:0007669"/>
    <property type="project" value="UniProtKB-ARBA"/>
</dbReference>
<dbReference type="Gene3D" id="3.80.20.20">
    <property type="entry name" value="Receptor L-domain"/>
    <property type="match status" value="2"/>
</dbReference>
<dbReference type="FunFam" id="1.10.510.10:FF:000027">
    <property type="entry name" value="Receptor protein-tyrosine kinase"/>
    <property type="match status" value="1"/>
</dbReference>
<dbReference type="GO" id="GO:0008284">
    <property type="term" value="P:positive regulation of cell population proliferation"/>
    <property type="evidence" value="ECO:0007669"/>
    <property type="project" value="TreeGrafter"/>
</dbReference>
<evidence type="ECO:0000313" key="30">
    <source>
        <dbReference type="Proteomes" id="UP000694523"/>
    </source>
</evidence>
<dbReference type="FunFam" id="2.10.220.10:FF:000004">
    <property type="entry name" value="Receptor protein-tyrosine kinase"/>
    <property type="match status" value="1"/>
</dbReference>
<feature type="binding site" evidence="24">
    <location>
        <begin position="667"/>
        <end position="675"/>
    </location>
    <ligand>
        <name>ATP</name>
        <dbReference type="ChEBI" id="CHEBI:30616"/>
    </ligand>
</feature>
<dbReference type="EC" id="2.7.10.1" evidence="3 22"/>
<evidence type="ECO:0000256" key="4">
    <source>
        <dbReference type="ARBA" id="ARBA00022475"/>
    </source>
</evidence>
<dbReference type="PANTHER" id="PTHR24416">
    <property type="entry name" value="TYROSINE-PROTEIN KINASE RECEPTOR"/>
    <property type="match status" value="1"/>
</dbReference>
<dbReference type="SMART" id="SM00261">
    <property type="entry name" value="FU"/>
    <property type="match status" value="4"/>
</dbReference>
<feature type="domain" description="Protein kinase" evidence="28">
    <location>
        <begin position="661"/>
        <end position="928"/>
    </location>
</feature>
<evidence type="ECO:0000256" key="9">
    <source>
        <dbReference type="ARBA" id="ARBA00022737"/>
    </source>
</evidence>
<evidence type="ECO:0000256" key="1">
    <source>
        <dbReference type="ARBA" id="ARBA00004123"/>
    </source>
</evidence>
<dbReference type="InterPro" id="IPR036941">
    <property type="entry name" value="Rcpt_L-dom_sf"/>
</dbReference>
<dbReference type="PROSITE" id="PS50011">
    <property type="entry name" value="PROTEIN_KINASE_DOM"/>
    <property type="match status" value="1"/>
</dbReference>
<dbReference type="InterPro" id="IPR020635">
    <property type="entry name" value="Tyr_kinase_cat_dom"/>
</dbReference>
<evidence type="ECO:0000256" key="26">
    <source>
        <dbReference type="SAM" id="MobiDB-lite"/>
    </source>
</evidence>
<keyword evidence="12 22" id="KW-0067">ATP-binding</keyword>
<dbReference type="AlphaFoldDB" id="A0A8C6UP87"/>
<dbReference type="GO" id="GO:0022008">
    <property type="term" value="P:neurogenesis"/>
    <property type="evidence" value="ECO:0007669"/>
    <property type="project" value="TreeGrafter"/>
</dbReference>
<feature type="compositionally biased region" description="Low complexity" evidence="26">
    <location>
        <begin position="1010"/>
        <end position="1022"/>
    </location>
</feature>
<keyword evidence="16 22" id="KW-0829">Tyrosine-protein kinase</keyword>
<dbReference type="InterPro" id="IPR050122">
    <property type="entry name" value="RTK"/>
</dbReference>
<dbReference type="FunFam" id="3.80.20.20:FF:000004">
    <property type="entry name" value="Receptor protein-tyrosine kinase"/>
    <property type="match status" value="1"/>
</dbReference>
<accession>A0A8C6UP87</accession>
<dbReference type="CDD" id="cd05110">
    <property type="entry name" value="PTKc_HER4"/>
    <property type="match status" value="1"/>
</dbReference>
<dbReference type="SUPFAM" id="SSF52058">
    <property type="entry name" value="L domain-like"/>
    <property type="match status" value="2"/>
</dbReference>
<feature type="compositionally biased region" description="Polar residues" evidence="26">
    <location>
        <begin position="1110"/>
        <end position="1119"/>
    </location>
</feature>
<evidence type="ECO:0000256" key="16">
    <source>
        <dbReference type="ARBA" id="ARBA00023137"/>
    </source>
</evidence>
<evidence type="ECO:0000256" key="10">
    <source>
        <dbReference type="ARBA" id="ARBA00022741"/>
    </source>
</evidence>
<dbReference type="CDD" id="cd00064">
    <property type="entry name" value="FU"/>
    <property type="match status" value="3"/>
</dbReference>
<dbReference type="InterPro" id="IPR006212">
    <property type="entry name" value="Furin_repeat"/>
</dbReference>
<keyword evidence="20" id="KW-0539">Nucleus</keyword>
<evidence type="ECO:0000256" key="22">
    <source>
        <dbReference type="PIRNR" id="PIRNR000619"/>
    </source>
</evidence>
<evidence type="ECO:0000256" key="13">
    <source>
        <dbReference type="ARBA" id="ARBA00022843"/>
    </source>
</evidence>
<keyword evidence="18 22" id="KW-0675">Receptor</keyword>
<evidence type="ECO:0000256" key="17">
    <source>
        <dbReference type="ARBA" id="ARBA00023157"/>
    </source>
</evidence>
<dbReference type="Gene3D" id="1.10.510.10">
    <property type="entry name" value="Transferase(Phosphotransferase) domain 1"/>
    <property type="match status" value="1"/>
</dbReference>
<feature type="binding site" evidence="24 25">
    <location>
        <position position="694"/>
    </location>
    <ligand>
        <name>ATP</name>
        <dbReference type="ChEBI" id="CHEBI:30616"/>
    </ligand>
</feature>
<dbReference type="InterPro" id="IPR017441">
    <property type="entry name" value="Protein_kinase_ATP_BS"/>
</dbReference>
<dbReference type="Gene3D" id="6.10.250.2930">
    <property type="match status" value="1"/>
</dbReference>
<dbReference type="GO" id="GO:0043235">
    <property type="term" value="C:receptor complex"/>
    <property type="evidence" value="ECO:0007669"/>
    <property type="project" value="TreeGrafter"/>
</dbReference>
<keyword evidence="10 22" id="KW-0547">Nucleotide-binding</keyword>
<proteinExistence type="inferred from homology"/>
<dbReference type="InterPro" id="IPR009030">
    <property type="entry name" value="Growth_fac_rcpt_cys_sf"/>
</dbReference>
<dbReference type="Ensembl" id="ENSNMLT00000041602.1">
    <property type="protein sequence ID" value="ENSNMLP00000037357.1"/>
    <property type="gene ID" value="ENSNMLG00000021929.1"/>
</dbReference>
<keyword evidence="5" id="KW-0597">Phosphoprotein</keyword>
<keyword evidence="9" id="KW-0677">Repeat</keyword>
<reference evidence="29" key="1">
    <citation type="submission" date="2025-08" db="UniProtKB">
        <authorList>
            <consortium name="Ensembl"/>
        </authorList>
    </citation>
    <scope>IDENTIFICATION</scope>
</reference>
<evidence type="ECO:0000256" key="14">
    <source>
        <dbReference type="ARBA" id="ARBA00022989"/>
    </source>
</evidence>
<evidence type="ECO:0000256" key="19">
    <source>
        <dbReference type="ARBA" id="ARBA00023180"/>
    </source>
</evidence>
<feature type="transmembrane region" description="Helical" evidence="27">
    <location>
        <begin position="595"/>
        <end position="618"/>
    </location>
</feature>
<dbReference type="SUPFAM" id="SSF57184">
    <property type="entry name" value="Growth factor receptor domain"/>
    <property type="match status" value="2"/>
</dbReference>
<dbReference type="InterPro" id="IPR006211">
    <property type="entry name" value="Furin-like_Cys-rich_dom"/>
</dbReference>
<keyword evidence="19" id="KW-0325">Glycoprotein</keyword>
<name>A0A8C6UP87_9GOBI</name>
<evidence type="ECO:0000256" key="8">
    <source>
        <dbReference type="ARBA" id="ARBA00022729"/>
    </source>
</evidence>
<dbReference type="GO" id="GO:0009925">
    <property type="term" value="C:basal plasma membrane"/>
    <property type="evidence" value="ECO:0007669"/>
    <property type="project" value="TreeGrafter"/>
</dbReference>
<dbReference type="InterPro" id="IPR011009">
    <property type="entry name" value="Kinase-like_dom_sf"/>
</dbReference>
<evidence type="ECO:0000259" key="28">
    <source>
        <dbReference type="PROSITE" id="PS50011"/>
    </source>
</evidence>
<keyword evidence="8" id="KW-0732">Signal</keyword>
<keyword evidence="30" id="KW-1185">Reference proteome</keyword>
<evidence type="ECO:0000256" key="23">
    <source>
        <dbReference type="PIRSR" id="PIRSR000619-1"/>
    </source>
</evidence>
<comment type="subcellular location">
    <subcellularLocation>
        <location evidence="2">Cell membrane</location>
        <topology evidence="2">Single-pass type I membrane protein</topology>
    </subcellularLocation>
    <subcellularLocation>
        <location evidence="1">Nucleus</location>
    </subcellularLocation>
</comment>
<dbReference type="InterPro" id="IPR032778">
    <property type="entry name" value="GF_recep_IV"/>
</dbReference>
<dbReference type="InterPro" id="IPR049328">
    <property type="entry name" value="TM_ErbB1"/>
</dbReference>
<feature type="active site" description="Proton acceptor" evidence="23">
    <location>
        <position position="786"/>
    </location>
</feature>
<dbReference type="PIRSF" id="PIRSF000619">
    <property type="entry name" value="TyrPK_EGF-R"/>
    <property type="match status" value="1"/>
</dbReference>
<feature type="region of interest" description="Disordered" evidence="26">
    <location>
        <begin position="967"/>
        <end position="1086"/>
    </location>
</feature>
<dbReference type="Gene3D" id="2.10.220.10">
    <property type="entry name" value="Hormone Receptor, Insulin-like Growth Factor Receptor 1, Chain A, domain 2"/>
    <property type="match status" value="3"/>
</dbReference>
<keyword evidence="4" id="KW-1003">Cell membrane</keyword>
<dbReference type="SUPFAM" id="SSF56112">
    <property type="entry name" value="Protein kinase-like (PK-like)"/>
    <property type="match status" value="1"/>
</dbReference>
<evidence type="ECO:0000256" key="20">
    <source>
        <dbReference type="ARBA" id="ARBA00023242"/>
    </source>
</evidence>
<dbReference type="GO" id="GO:0005634">
    <property type="term" value="C:nucleus"/>
    <property type="evidence" value="ECO:0007669"/>
    <property type="project" value="UniProtKB-SubCell"/>
</dbReference>
<keyword evidence="17" id="KW-1015">Disulfide bond</keyword>
<dbReference type="Pfam" id="PF21314">
    <property type="entry name" value="TM_ErbB1"/>
    <property type="match status" value="1"/>
</dbReference>
<evidence type="ECO:0000256" key="6">
    <source>
        <dbReference type="ARBA" id="ARBA00022679"/>
    </source>
</evidence>
<dbReference type="InterPro" id="IPR044912">
    <property type="entry name" value="Egfr_JX_dom"/>
</dbReference>
<protein>
    <recommendedName>
        <fullName evidence="3 22">Receptor protein-tyrosine kinase</fullName>
        <ecNumber evidence="3 22">2.7.10.1</ecNumber>
    </recommendedName>
</protein>
<reference evidence="29" key="2">
    <citation type="submission" date="2025-09" db="UniProtKB">
        <authorList>
            <consortium name="Ensembl"/>
        </authorList>
    </citation>
    <scope>IDENTIFICATION</scope>
</reference>
<keyword evidence="7 27" id="KW-0812">Transmembrane</keyword>
<evidence type="ECO:0000256" key="11">
    <source>
        <dbReference type="ARBA" id="ARBA00022777"/>
    </source>
</evidence>
<evidence type="ECO:0000256" key="3">
    <source>
        <dbReference type="ARBA" id="ARBA00011902"/>
    </source>
</evidence>
<feature type="compositionally biased region" description="Polar residues" evidence="26">
    <location>
        <begin position="987"/>
        <end position="1005"/>
    </location>
</feature>
<dbReference type="InterPro" id="IPR001245">
    <property type="entry name" value="Ser-Thr/Tyr_kinase_cat_dom"/>
</dbReference>
<dbReference type="GO" id="GO:0043066">
    <property type="term" value="P:negative regulation of apoptotic process"/>
    <property type="evidence" value="ECO:0007669"/>
    <property type="project" value="TreeGrafter"/>
</dbReference>
<evidence type="ECO:0000256" key="12">
    <source>
        <dbReference type="ARBA" id="ARBA00022840"/>
    </source>
</evidence>
<dbReference type="GO" id="GO:0005524">
    <property type="term" value="F:ATP binding"/>
    <property type="evidence" value="ECO:0007669"/>
    <property type="project" value="UniProtKB-UniRule"/>
</dbReference>
<dbReference type="FunFam" id="3.30.200.20:FF:000044">
    <property type="entry name" value="Receptor protein-tyrosine kinase"/>
    <property type="match status" value="1"/>
</dbReference>
<keyword evidence="13" id="KW-0832">Ubl conjugation</keyword>
<dbReference type="InterPro" id="IPR016245">
    <property type="entry name" value="Tyr_kinase_EGF/ERB/XmrK_rcpt"/>
</dbReference>
<dbReference type="PROSITE" id="PS00107">
    <property type="entry name" value="PROTEIN_KINASE_ATP"/>
    <property type="match status" value="1"/>
</dbReference>
<evidence type="ECO:0000256" key="2">
    <source>
        <dbReference type="ARBA" id="ARBA00004251"/>
    </source>
</evidence>
<dbReference type="CDD" id="cd12092">
    <property type="entry name" value="TM_ErbB4"/>
    <property type="match status" value="1"/>
</dbReference>
<comment type="similarity">
    <text evidence="22">Belongs to the protein kinase superfamily. Tyr protein kinase family. EGF receptor subfamily.</text>
</comment>
<dbReference type="Pfam" id="PF01030">
    <property type="entry name" value="Recep_L_domain"/>
    <property type="match status" value="2"/>
</dbReference>
<dbReference type="PRINTS" id="PR00109">
    <property type="entry name" value="TYRKINASE"/>
</dbReference>
<dbReference type="Pfam" id="PF14843">
    <property type="entry name" value="GF_recep_IV"/>
    <property type="match status" value="1"/>
</dbReference>
<dbReference type="GO" id="GO:0005154">
    <property type="term" value="F:epidermal growth factor receptor binding"/>
    <property type="evidence" value="ECO:0007669"/>
    <property type="project" value="TreeGrafter"/>
</dbReference>
<sequence>MFTLLSLSDLEQQYRSLKKAYENCEVVMGNLEITCIDRNRNLTFLKSIREVTGYVLVALNQFDTLPLENLRIIRGTKLYEGRYSLAIFLNYRRDGYYGLRQLGLRNLTEILHGGVYVDQNKFLCHADTIHWRDIIKNPQAELLVVPSNNSNLGCRRCHRSCNGRCWGHQEDQCQTLTKTVCAEQCDGRCFGPYVSDCCHRECAGGCSGPKDTDCFACTNFNDSGACVTQCPQPFVYNPTSFQLEHNPRAKYTYGAFCVKKCPHNFVVDHSSCVRACPSNKMEVEENRIKMCIPCTDICPKVCDGIGTGSLQTAQTVDASNIDKFVNCTKINGNLIFLITGIKGDMYHGIGPMDPERLNVFRTVNEITGYLNIQSWPENMTDLGVFSNLATIGGRVLYSGISLLILKQRWISSLQFQSLSEISAGNVYIFNNSRLCFYNTVNWTSLFRTSSQKILMRNNRDPKECMEQRMTCDRMCSDEGCWGPGPDQCLSCRFYRRGRTCVEACNLFDGDVREFANGSACLECDSQCDKMDGNTMTCLGQGPDQCVKCLHFKDGPNCVEKCPDGVQGATSFIFKYAKANNECHPCHANCTQGTPLIAAGIIGSLFLMVILALSVAVYVRRKSIKKKRALRRFLETELVEPLTPSGTAPNQAQLRILKETELKRVKILGSGAFGTVYKGIWVPEGETVKIPVAIKILSEATGPKANVEFMDEALIMASVDHPHLVRLLGVCLSPTIQLVTQLMPHGCLLDYVHEHKDNIGSQLLLNWCVQIAKGMMYLEERRLVHRDLAARNVLVKSPNHIKITDFGLARLLDADEKEYNADGGKMPIKWMALECIHYRKFTHQSDVWSYGVTIWELMTFGGKPYDGIPTREIPDILEKGERLPQPPICTIDVYMVMVKCWMIDADSRPKFKELAAEFCRMARDPQRYLVIQGDDRMKLPSPNDSKFFQSLLDEEDLDELMDAEEYLVPRGFSMPPPSYSTRPRVDSNRTLSNDFNASFPCPQNQFGYRDGGPNPSEGSSSGAQGAGEDGVGQQRYSQGPAEDSVGQRYSADPTIFLSDSHRTSRGDTDEDGYMTPMKDKSSSEFLNPIEENPFVARRKNGEIHALDNPGYHSTPTSSQPGKGEDEYINEPLYLNTFHADLGLEVLRRNGLPLPSQKLKVTFDNPEYWQHSLPPKSSTQMGADAAQAGSTNAKLFYKQNGHIRPAVAENPEYMSEFSLKPGTVLPPPPYRQRNTVV</sequence>
<evidence type="ECO:0000256" key="25">
    <source>
        <dbReference type="PROSITE-ProRule" id="PRU10141"/>
    </source>
</evidence>
<dbReference type="PANTHER" id="PTHR24416:SF90">
    <property type="entry name" value="RECEPTOR TYROSINE-PROTEIN KINASE ERBB-4"/>
    <property type="match status" value="1"/>
</dbReference>
<evidence type="ECO:0000256" key="15">
    <source>
        <dbReference type="ARBA" id="ARBA00023136"/>
    </source>
</evidence>